<comment type="similarity">
    <text evidence="1">Belongs to the GPATCH11 family.</text>
</comment>
<dbReference type="Proteomes" id="UP000494163">
    <property type="component" value="Chromosome 3R"/>
</dbReference>
<dbReference type="PROSITE" id="PS50174">
    <property type="entry name" value="G_PATCH"/>
    <property type="match status" value="1"/>
</dbReference>
<dbReference type="AlphaFoldDB" id="A0A0M4F1T8"/>
<evidence type="ECO:0000256" key="3">
    <source>
        <dbReference type="ARBA" id="ARBA00030688"/>
    </source>
</evidence>
<dbReference type="Pfam" id="PF01585">
    <property type="entry name" value="G-patch"/>
    <property type="match status" value="1"/>
</dbReference>
<dbReference type="GO" id="GO:0000776">
    <property type="term" value="C:kinetochore"/>
    <property type="evidence" value="ECO:0007669"/>
    <property type="project" value="TreeGrafter"/>
</dbReference>
<dbReference type="InterPro" id="IPR039249">
    <property type="entry name" value="GPATCH11"/>
</dbReference>
<evidence type="ECO:0000259" key="5">
    <source>
        <dbReference type="PROSITE" id="PS50174"/>
    </source>
</evidence>
<dbReference type="Pfam" id="PF13821">
    <property type="entry name" value="DUF4187"/>
    <property type="match status" value="1"/>
</dbReference>
<dbReference type="OMA" id="XDGIVEP"/>
<dbReference type="SMART" id="SM00443">
    <property type="entry name" value="G_patch"/>
    <property type="match status" value="1"/>
</dbReference>
<protein>
    <recommendedName>
        <fullName evidence="2">G patch domain-containing protein 11</fullName>
    </recommendedName>
    <alternativeName>
        <fullName evidence="3">Coiled-coil domain-containing protein 75</fullName>
    </alternativeName>
</protein>
<dbReference type="SMART" id="SM01173">
    <property type="entry name" value="DUF4187"/>
    <property type="match status" value="1"/>
</dbReference>
<dbReference type="PANTHER" id="PTHR21032">
    <property type="entry name" value="G PATCH DOMAIN-CONTAINING PROTEIN 11"/>
    <property type="match status" value="1"/>
</dbReference>
<evidence type="ECO:0000313" key="6">
    <source>
        <dbReference type="EMBL" id="ALC45300.1"/>
    </source>
</evidence>
<gene>
    <name evidence="6" type="ORF">Dbus_chr3Rg50</name>
</gene>
<reference evidence="6 7" key="1">
    <citation type="submission" date="2015-08" db="EMBL/GenBank/DDBJ databases">
        <title>Ancestral chromatin configuration constrains chromatin evolution on differentiating sex chromosomes in Drosophila.</title>
        <authorList>
            <person name="Zhou Q."/>
            <person name="Bachtrog D."/>
        </authorList>
    </citation>
    <scope>NUCLEOTIDE SEQUENCE [LARGE SCALE GENOMIC DNA]</scope>
    <source>
        <tissue evidence="6">Whole larvae</tissue>
    </source>
</reference>
<dbReference type="OrthoDB" id="786951at2759"/>
<feature type="region of interest" description="Disordered" evidence="4">
    <location>
        <begin position="121"/>
        <end position="142"/>
    </location>
</feature>
<keyword evidence="7" id="KW-1185">Reference proteome</keyword>
<evidence type="ECO:0000256" key="4">
    <source>
        <dbReference type="SAM" id="MobiDB-lite"/>
    </source>
</evidence>
<dbReference type="InterPro" id="IPR025239">
    <property type="entry name" value="DUF4187"/>
</dbReference>
<name>A0A0M4F1T8_DROBS</name>
<organism evidence="6 7">
    <name type="scientific">Drosophila busckii</name>
    <name type="common">Fruit fly</name>
    <dbReference type="NCBI Taxonomy" id="30019"/>
    <lineage>
        <taxon>Eukaryota</taxon>
        <taxon>Metazoa</taxon>
        <taxon>Ecdysozoa</taxon>
        <taxon>Arthropoda</taxon>
        <taxon>Hexapoda</taxon>
        <taxon>Insecta</taxon>
        <taxon>Pterygota</taxon>
        <taxon>Neoptera</taxon>
        <taxon>Endopterygota</taxon>
        <taxon>Diptera</taxon>
        <taxon>Brachycera</taxon>
        <taxon>Muscomorpha</taxon>
        <taxon>Ephydroidea</taxon>
        <taxon>Drosophilidae</taxon>
        <taxon>Drosophila</taxon>
    </lineage>
</organism>
<feature type="domain" description="G-patch" evidence="5">
    <location>
        <begin position="1"/>
        <end position="36"/>
    </location>
</feature>
<evidence type="ECO:0000256" key="1">
    <source>
        <dbReference type="ARBA" id="ARBA00007140"/>
    </source>
</evidence>
<sequence length="189" mass="21589">MGYKPGTGLGKQKDARTEPINISIKNNRSGLGREAVLAELTTKRHELRRAQLLAKAGIESSEEISVEAYRRRATQKAEERKQQYDVKHCQQTCESLDLAADVQEPELEFFWPPKLLANSSSELTDDTAKNKTDLEEQEEPSQEYNACEQLELLTTYLRTAYRFCYWCGTRYESTSDMEASCPGLKKDDH</sequence>
<evidence type="ECO:0000313" key="7">
    <source>
        <dbReference type="Proteomes" id="UP000494163"/>
    </source>
</evidence>
<dbReference type="GO" id="GO:0003676">
    <property type="term" value="F:nucleic acid binding"/>
    <property type="evidence" value="ECO:0007669"/>
    <property type="project" value="InterPro"/>
</dbReference>
<dbReference type="EMBL" id="CP012526">
    <property type="protein sequence ID" value="ALC45300.1"/>
    <property type="molecule type" value="Genomic_DNA"/>
</dbReference>
<proteinExistence type="inferred from homology"/>
<dbReference type="InterPro" id="IPR000467">
    <property type="entry name" value="G_patch_dom"/>
</dbReference>
<accession>A0A0M4F1T8</accession>
<evidence type="ECO:0000256" key="2">
    <source>
        <dbReference type="ARBA" id="ARBA00021978"/>
    </source>
</evidence>
<feature type="region of interest" description="Disordered" evidence="4">
    <location>
        <begin position="1"/>
        <end position="21"/>
    </location>
</feature>
<dbReference type="PANTHER" id="PTHR21032:SF0">
    <property type="entry name" value="G PATCH DOMAIN-CONTAINING PROTEIN 11"/>
    <property type="match status" value="1"/>
</dbReference>